<dbReference type="InterPro" id="IPR036280">
    <property type="entry name" value="Multihaem_cyt_sf"/>
</dbReference>
<organism evidence="4 5">
    <name type="scientific">Gimesia chilikensis</name>
    <dbReference type="NCBI Taxonomy" id="2605989"/>
    <lineage>
        <taxon>Bacteria</taxon>
        <taxon>Pseudomonadati</taxon>
        <taxon>Planctomycetota</taxon>
        <taxon>Planctomycetia</taxon>
        <taxon>Planctomycetales</taxon>
        <taxon>Planctomycetaceae</taxon>
        <taxon>Gimesia</taxon>
    </lineage>
</organism>
<feature type="transmembrane region" description="Helical" evidence="2">
    <location>
        <begin position="28"/>
        <end position="47"/>
    </location>
</feature>
<dbReference type="SUPFAM" id="SSF48452">
    <property type="entry name" value="TPR-like"/>
    <property type="match status" value="1"/>
</dbReference>
<dbReference type="Gene3D" id="1.25.40.10">
    <property type="entry name" value="Tetratricopeptide repeat domain"/>
    <property type="match status" value="2"/>
</dbReference>
<evidence type="ECO:0000256" key="1">
    <source>
        <dbReference type="ARBA" id="ARBA00022729"/>
    </source>
</evidence>
<evidence type="ECO:0000313" key="4">
    <source>
        <dbReference type="EMBL" id="QDT19233.1"/>
    </source>
</evidence>
<evidence type="ECO:0000259" key="3">
    <source>
        <dbReference type="Pfam" id="PF13435"/>
    </source>
</evidence>
<accession>A0A517PIN0</accession>
<dbReference type="PANTHER" id="PTHR35038">
    <property type="entry name" value="DISSIMILATORY SULFITE REDUCTASE SIRA"/>
    <property type="match status" value="1"/>
</dbReference>
<reference evidence="4 5" key="1">
    <citation type="submission" date="2019-02" db="EMBL/GenBank/DDBJ databases">
        <title>Deep-cultivation of Planctomycetes and their phenomic and genomic characterization uncovers novel biology.</title>
        <authorList>
            <person name="Wiegand S."/>
            <person name="Jogler M."/>
            <person name="Boedeker C."/>
            <person name="Pinto D."/>
            <person name="Vollmers J."/>
            <person name="Rivas-Marin E."/>
            <person name="Kohn T."/>
            <person name="Peeters S.H."/>
            <person name="Heuer A."/>
            <person name="Rast P."/>
            <person name="Oberbeckmann S."/>
            <person name="Bunk B."/>
            <person name="Jeske O."/>
            <person name="Meyerdierks A."/>
            <person name="Storesund J.E."/>
            <person name="Kallscheuer N."/>
            <person name="Luecker S."/>
            <person name="Lage O.M."/>
            <person name="Pohl T."/>
            <person name="Merkel B.J."/>
            <person name="Hornburger P."/>
            <person name="Mueller R.-W."/>
            <person name="Bruemmer F."/>
            <person name="Labrenz M."/>
            <person name="Spormann A.M."/>
            <person name="Op den Camp H."/>
            <person name="Overmann J."/>
            <person name="Amann R."/>
            <person name="Jetten M.S.M."/>
            <person name="Mascher T."/>
            <person name="Medema M.H."/>
            <person name="Devos D.P."/>
            <person name="Kaster A.-K."/>
            <person name="Ovreas L."/>
            <person name="Rohde M."/>
            <person name="Galperin M.Y."/>
            <person name="Jogler C."/>
        </authorList>
    </citation>
    <scope>NUCLEOTIDE SEQUENCE [LARGE SCALE GENOMIC DNA]</scope>
    <source>
        <strain evidence="4 5">HG66A1</strain>
    </source>
</reference>
<keyword evidence="2" id="KW-0472">Membrane</keyword>
<name>A0A517PIN0_9PLAN</name>
<evidence type="ECO:0000256" key="2">
    <source>
        <dbReference type="SAM" id="Phobius"/>
    </source>
</evidence>
<feature type="transmembrane region" description="Helical" evidence="2">
    <location>
        <begin position="169"/>
        <end position="187"/>
    </location>
</feature>
<proteinExistence type="predicted"/>
<dbReference type="Pfam" id="PF13432">
    <property type="entry name" value="TPR_16"/>
    <property type="match status" value="1"/>
</dbReference>
<dbReference type="Proteomes" id="UP000320421">
    <property type="component" value="Chromosome"/>
</dbReference>
<feature type="transmembrane region" description="Helical" evidence="2">
    <location>
        <begin position="67"/>
        <end position="93"/>
    </location>
</feature>
<dbReference type="EMBL" id="CP036266">
    <property type="protein sequence ID" value="QDT19233.1"/>
    <property type="molecule type" value="Genomic_DNA"/>
</dbReference>
<evidence type="ECO:0000313" key="5">
    <source>
        <dbReference type="Proteomes" id="UP000320421"/>
    </source>
</evidence>
<dbReference type="SUPFAM" id="SSF48695">
    <property type="entry name" value="Multiheme cytochromes"/>
    <property type="match status" value="1"/>
</dbReference>
<dbReference type="Pfam" id="PF13435">
    <property type="entry name" value="Cytochrome_C554"/>
    <property type="match status" value="1"/>
</dbReference>
<dbReference type="InterPro" id="IPR051829">
    <property type="entry name" value="Multiheme_Cytochr_ET"/>
</dbReference>
<keyword evidence="5" id="KW-1185">Reference proteome</keyword>
<keyword evidence="1" id="KW-0732">Signal</keyword>
<feature type="domain" description="Cytochrome c-552/4" evidence="3">
    <location>
        <begin position="231"/>
        <end position="318"/>
    </location>
</feature>
<dbReference type="InterPro" id="IPR011990">
    <property type="entry name" value="TPR-like_helical_dom_sf"/>
</dbReference>
<dbReference type="Gene3D" id="1.10.1130.10">
    <property type="entry name" value="Flavocytochrome C3, Chain A"/>
    <property type="match status" value="1"/>
</dbReference>
<sequence length="946" mass="107874">MATTDTSVNESRPRRIVRRAVGPKLRKVLYLLFFLVALLGANSIYLVSITTYDWLSGETLENWFYQYMFLAHLILGLLLLAPFILFGIVHIYNTKNRLNRRAVRVGYGLFIISCLVLISGLLLLRIGSFDLKNPTARSITYWCHVIAPIFALWLYWLHRLVGPKIRWKAGLSYMGVITAMVIGMLMFHSADPRKWNVVGPESGEKYFFPSLARTSTGDFIPSKALMMDDYCKKCHPDTHKDWSKSVHRFSSFNNPTYLASVRETRKVAFERDGNLQASRFCAGCHDPVPFFSGAFDDPNFDDINHITAQAGITCTTCHAITHVNSVRGNSDYTIEEPIHYPFAYSDNPFLQWVNNQLVKAKPEFHKKTFLKDFHKSTEFCGTCHKVHLPEELNQYKFLRGQNHYDSFLLSGVSGHGARSFYYPPKAQENCNKCHMPAKESNDFGARHFYGAKELSVHNHLFPAANTGIAALRGDQETVAVHQEFLKDNLRVDFFGIREEGSIEGKLTAPLRPEVPTLKPGHKYLLETVLRTLKVGHHFTQGTADSNEIWLDVTVKSGDRIIGRSGSQEADGTVDPWSHFVNAFVIDREGNRIDRRNAQDIFVALYNNQMPPGAGQTVHYELNLPDDLTEPVTVEAKLQYRKFDTHYMQYVASSLEEKGQKLSWKEPGVPYVNTLPITTIASDTITFPVEGVEAKVENKKVEIPEWQRWNDYGIGLFLKGKAELRQAAEAFSHVDQLGRYDGSLNLARVYFREGRLQDAVEALQKASTFTDPPAPPWTLAWLSGKVNQQQGHLEEAEKNYRSVLEDQTEERTSRGFDFSKDYVVINDLGQNLFDQAKRFRTEANRDQRDQLLNQAVDQFQKTLVLDPENVTAHYNLSLIYDQLGKQELSEEHRKLHLKYKVDDTARGFAERKAREKYPAANHAAEQPVIYSLHRKTETKPNATALKD</sequence>
<feature type="transmembrane region" description="Helical" evidence="2">
    <location>
        <begin position="105"/>
        <end position="127"/>
    </location>
</feature>
<dbReference type="RefSeq" id="WP_145181106.1">
    <property type="nucleotide sequence ID" value="NZ_CP036266.1"/>
</dbReference>
<keyword evidence="2" id="KW-0812">Transmembrane</keyword>
<dbReference type="OrthoDB" id="9814800at2"/>
<dbReference type="InterPro" id="IPR023155">
    <property type="entry name" value="Cyt_c-552/4"/>
</dbReference>
<protein>
    <submittedName>
        <fullName evidence="4">Tetratricopeptide repeat protein</fullName>
    </submittedName>
</protein>
<dbReference type="AlphaFoldDB" id="A0A517PIN0"/>
<feature type="transmembrane region" description="Helical" evidence="2">
    <location>
        <begin position="139"/>
        <end position="157"/>
    </location>
</feature>
<gene>
    <name evidence="4" type="ORF">HG66A1_09970</name>
</gene>
<keyword evidence="2" id="KW-1133">Transmembrane helix</keyword>